<keyword evidence="3" id="KW-1003">Cell membrane</keyword>
<name>A0A381TVR9_9ZZZZ</name>
<keyword evidence="2" id="KW-0813">Transport</keyword>
<feature type="transmembrane region" description="Helical" evidence="7">
    <location>
        <begin position="244"/>
        <end position="265"/>
    </location>
</feature>
<keyword evidence="6 7" id="KW-0472">Membrane</keyword>
<feature type="transmembrane region" description="Helical" evidence="7">
    <location>
        <begin position="119"/>
        <end position="142"/>
    </location>
</feature>
<feature type="transmembrane region" description="Helical" evidence="7">
    <location>
        <begin position="304"/>
        <end position="327"/>
    </location>
</feature>
<dbReference type="PANTHER" id="PTHR30193:SF37">
    <property type="entry name" value="INNER MEMBRANE ABC TRANSPORTER PERMEASE PROTEIN YCJO"/>
    <property type="match status" value="1"/>
</dbReference>
<evidence type="ECO:0000256" key="6">
    <source>
        <dbReference type="ARBA" id="ARBA00023136"/>
    </source>
</evidence>
<dbReference type="InterPro" id="IPR000515">
    <property type="entry name" value="MetI-like"/>
</dbReference>
<comment type="subcellular location">
    <subcellularLocation>
        <location evidence="1">Cell membrane</location>
        <topology evidence="1">Multi-pass membrane protein</topology>
    </subcellularLocation>
</comment>
<dbReference type="CDD" id="cd06261">
    <property type="entry name" value="TM_PBP2"/>
    <property type="match status" value="1"/>
</dbReference>
<accession>A0A381TVR9</accession>
<dbReference type="AlphaFoldDB" id="A0A381TVR9"/>
<reference evidence="9" key="1">
    <citation type="submission" date="2018-05" db="EMBL/GenBank/DDBJ databases">
        <authorList>
            <person name="Lanie J.A."/>
            <person name="Ng W.-L."/>
            <person name="Kazmierczak K.M."/>
            <person name="Andrzejewski T.M."/>
            <person name="Davidsen T.M."/>
            <person name="Wayne K.J."/>
            <person name="Tettelin H."/>
            <person name="Glass J.I."/>
            <person name="Rusch D."/>
            <person name="Podicherti R."/>
            <person name="Tsui H.-C.T."/>
            <person name="Winkler M.E."/>
        </authorList>
    </citation>
    <scope>NUCLEOTIDE SEQUENCE</scope>
</reference>
<evidence type="ECO:0000256" key="2">
    <source>
        <dbReference type="ARBA" id="ARBA00022448"/>
    </source>
</evidence>
<protein>
    <recommendedName>
        <fullName evidence="8">ABC transmembrane type-1 domain-containing protein</fullName>
    </recommendedName>
</protein>
<keyword evidence="4 7" id="KW-0812">Transmembrane</keyword>
<evidence type="ECO:0000259" key="8">
    <source>
        <dbReference type="PROSITE" id="PS50928"/>
    </source>
</evidence>
<dbReference type="InterPro" id="IPR035906">
    <property type="entry name" value="MetI-like_sf"/>
</dbReference>
<dbReference type="EMBL" id="UINC01004975">
    <property type="protein sequence ID" value="SVA18193.1"/>
    <property type="molecule type" value="Genomic_DNA"/>
</dbReference>
<evidence type="ECO:0000256" key="7">
    <source>
        <dbReference type="SAM" id="Phobius"/>
    </source>
</evidence>
<dbReference type="GO" id="GO:0005886">
    <property type="term" value="C:plasma membrane"/>
    <property type="evidence" value="ECO:0007669"/>
    <property type="project" value="UniProtKB-SubCell"/>
</dbReference>
<keyword evidence="5 7" id="KW-1133">Transmembrane helix</keyword>
<dbReference type="GO" id="GO:0055085">
    <property type="term" value="P:transmembrane transport"/>
    <property type="evidence" value="ECO:0007669"/>
    <property type="project" value="InterPro"/>
</dbReference>
<evidence type="ECO:0000313" key="9">
    <source>
        <dbReference type="EMBL" id="SVA18193.1"/>
    </source>
</evidence>
<dbReference type="PANTHER" id="PTHR30193">
    <property type="entry name" value="ABC TRANSPORTER PERMEASE PROTEIN"/>
    <property type="match status" value="1"/>
</dbReference>
<sequence length="339" mass="39380">MKTKTFLIFSMPSFIMMVFFIAIPLITVFIQSFQFDQEVLETREQEKCDPFGCKTEVVTMPVFDDLGNPIKKKKWVGFQNYKNLLKFEEVKKAFSFNGKGWQDIKNIDFYKALRFTLTFTFITLPFIIFFGLIIALCVNVLLKSLRGPVIFIILLPFIITPVIGSLSIKWLFIGDGIITAFLELIQNRDISFFANGWSVEILMIFYRVWHGTPFAFIIFYAALQTIDKEKIEAAIIDGASRFQRLRYIIIPHIMPLIIFVTLIHLMDAYRVFDEIIGFDAAAYRISLQWLTYDFLMMDLAGNRFIGRASATSILTMIGIVIILIPILRKTWKDQKEKRI</sequence>
<evidence type="ECO:0000256" key="3">
    <source>
        <dbReference type="ARBA" id="ARBA00022475"/>
    </source>
</evidence>
<feature type="domain" description="ABC transmembrane type-1" evidence="8">
    <location>
        <begin position="113"/>
        <end position="326"/>
    </location>
</feature>
<dbReference type="Gene3D" id="1.10.3720.10">
    <property type="entry name" value="MetI-like"/>
    <property type="match status" value="1"/>
</dbReference>
<gene>
    <name evidence="9" type="ORF">METZ01_LOCUS71047</name>
</gene>
<feature type="transmembrane region" description="Helical" evidence="7">
    <location>
        <begin position="7"/>
        <end position="30"/>
    </location>
</feature>
<feature type="transmembrane region" description="Helical" evidence="7">
    <location>
        <begin position="149"/>
        <end position="172"/>
    </location>
</feature>
<feature type="transmembrane region" description="Helical" evidence="7">
    <location>
        <begin position="204"/>
        <end position="223"/>
    </location>
</feature>
<evidence type="ECO:0000256" key="1">
    <source>
        <dbReference type="ARBA" id="ARBA00004651"/>
    </source>
</evidence>
<evidence type="ECO:0000256" key="5">
    <source>
        <dbReference type="ARBA" id="ARBA00022989"/>
    </source>
</evidence>
<dbReference type="PROSITE" id="PS50928">
    <property type="entry name" value="ABC_TM1"/>
    <property type="match status" value="1"/>
</dbReference>
<dbReference type="SUPFAM" id="SSF161098">
    <property type="entry name" value="MetI-like"/>
    <property type="match status" value="1"/>
</dbReference>
<dbReference type="InterPro" id="IPR051393">
    <property type="entry name" value="ABC_transporter_permease"/>
</dbReference>
<dbReference type="Pfam" id="PF00528">
    <property type="entry name" value="BPD_transp_1"/>
    <property type="match status" value="1"/>
</dbReference>
<proteinExistence type="predicted"/>
<organism evidence="9">
    <name type="scientific">marine metagenome</name>
    <dbReference type="NCBI Taxonomy" id="408172"/>
    <lineage>
        <taxon>unclassified sequences</taxon>
        <taxon>metagenomes</taxon>
        <taxon>ecological metagenomes</taxon>
    </lineage>
</organism>
<evidence type="ECO:0000256" key="4">
    <source>
        <dbReference type="ARBA" id="ARBA00022692"/>
    </source>
</evidence>